<evidence type="ECO:0000256" key="1">
    <source>
        <dbReference type="SAM" id="MobiDB-lite"/>
    </source>
</evidence>
<feature type="region of interest" description="Disordered" evidence="1">
    <location>
        <begin position="1"/>
        <end position="25"/>
    </location>
</feature>
<proteinExistence type="predicted"/>
<feature type="region of interest" description="Disordered" evidence="1">
    <location>
        <begin position="158"/>
        <end position="178"/>
    </location>
</feature>
<feature type="compositionally biased region" description="Acidic residues" evidence="1">
    <location>
        <begin position="321"/>
        <end position="343"/>
    </location>
</feature>
<feature type="compositionally biased region" description="Polar residues" evidence="1">
    <location>
        <begin position="344"/>
        <end position="353"/>
    </location>
</feature>
<accession>A0A8J2MW58</accession>
<evidence type="ECO:0000313" key="2">
    <source>
        <dbReference type="EMBL" id="CAG5139669.1"/>
    </source>
</evidence>
<dbReference type="OrthoDB" id="5411773at2759"/>
<comment type="caution">
    <text evidence="2">The sequence shown here is derived from an EMBL/GenBank/DDBJ whole genome shotgun (WGS) entry which is preliminary data.</text>
</comment>
<protein>
    <submittedName>
        <fullName evidence="2">Uncharacterized protein</fullName>
    </submittedName>
</protein>
<dbReference type="GeneID" id="67017151"/>
<keyword evidence="3" id="KW-1185">Reference proteome</keyword>
<organism evidence="2 3">
    <name type="scientific">Alternaria atra</name>
    <dbReference type="NCBI Taxonomy" id="119953"/>
    <lineage>
        <taxon>Eukaryota</taxon>
        <taxon>Fungi</taxon>
        <taxon>Dikarya</taxon>
        <taxon>Ascomycota</taxon>
        <taxon>Pezizomycotina</taxon>
        <taxon>Dothideomycetes</taxon>
        <taxon>Pleosporomycetidae</taxon>
        <taxon>Pleosporales</taxon>
        <taxon>Pleosporineae</taxon>
        <taxon>Pleosporaceae</taxon>
        <taxon>Alternaria</taxon>
        <taxon>Alternaria sect. Ulocladioides</taxon>
    </lineage>
</organism>
<dbReference type="Proteomes" id="UP000676310">
    <property type="component" value="Unassembled WGS sequence"/>
</dbReference>
<feature type="region of interest" description="Disordered" evidence="1">
    <location>
        <begin position="558"/>
        <end position="597"/>
    </location>
</feature>
<dbReference type="RefSeq" id="XP_043164067.1">
    <property type="nucleotide sequence ID" value="XM_043308132.1"/>
</dbReference>
<gene>
    <name evidence="2" type="ORF">ALTATR162_LOCUS538</name>
</gene>
<reference evidence="2" key="1">
    <citation type="submission" date="2021-05" db="EMBL/GenBank/DDBJ databases">
        <authorList>
            <person name="Stam R."/>
        </authorList>
    </citation>
    <scope>NUCLEOTIDE SEQUENCE</scope>
    <source>
        <strain evidence="2">CS162</strain>
    </source>
</reference>
<feature type="compositionally biased region" description="Polar residues" evidence="1">
    <location>
        <begin position="8"/>
        <end position="25"/>
    </location>
</feature>
<name>A0A8J2MW58_9PLEO</name>
<feature type="compositionally biased region" description="Basic and acidic residues" evidence="1">
    <location>
        <begin position="305"/>
        <end position="320"/>
    </location>
</feature>
<evidence type="ECO:0000313" key="3">
    <source>
        <dbReference type="Proteomes" id="UP000676310"/>
    </source>
</evidence>
<sequence>MARLATPASKSKTPKSFANNNGQDASSPALEAALRTLPRQELHRPTKQASYELTNHAKAYLEGGQYASGYDFLCSLLTAGTSISTPAKPYIGFLAPPAYIAFASSIVPDPKLTTKAQSRDAVKGSNAALRYLQCIRATIDDPAYTTIRKAFTFPDERNRRRAPGYRNDASASPEPSGDIERIAGEAANQKSLWYRADDFWHIVGWAFNCAVAHEKRWSRWKLWVTNMLDFLEADWHVCVKQSKLPDGTSDTTALQQSLIWHYIVGHGRAPTNRARRRRIVKAILATATPESLKDYPEIWDKETVEPKRKRDDDQHVKDVDFETGELADYGSDDDMQDVPDGSDNESANETSWDTSDDPIRNIRDAIEHLGGQDAIELRQRLIALLVQVAEALPSLFTPLFDFCDNILEEFNQLPTIIFQALLSTIQLPSKIRVAFNANLLHPLITGKPPNYFIRNPMQEDFEETLLPLKGTTKSFAANTKISLILEQMFMYMMEQKALTPTDALREAMETGIEVRHKVYGTGKGKRGNAEEEDQAKRLMQASSERLLGLLEVLEMAEGLPPQPMKEKGRGGEGSLLVSFGSNLSLSSAPSSETEPED</sequence>
<feature type="region of interest" description="Disordered" evidence="1">
    <location>
        <begin position="305"/>
        <end position="356"/>
    </location>
</feature>
<dbReference type="EMBL" id="CAJRGZ010000015">
    <property type="protein sequence ID" value="CAG5139669.1"/>
    <property type="molecule type" value="Genomic_DNA"/>
</dbReference>
<feature type="compositionally biased region" description="Low complexity" evidence="1">
    <location>
        <begin position="574"/>
        <end position="591"/>
    </location>
</feature>
<dbReference type="AlphaFoldDB" id="A0A8J2MW58"/>